<feature type="compositionally biased region" description="Basic and acidic residues" evidence="1">
    <location>
        <begin position="524"/>
        <end position="534"/>
    </location>
</feature>
<dbReference type="GeneID" id="19202733"/>
<protein>
    <submittedName>
        <fullName evidence="2">Uncharacterized protein</fullName>
    </submittedName>
</protein>
<dbReference type="Proteomes" id="UP000053558">
    <property type="component" value="Unassembled WGS sequence"/>
</dbReference>
<feature type="compositionally biased region" description="Low complexity" evidence="1">
    <location>
        <begin position="212"/>
        <end position="223"/>
    </location>
</feature>
<dbReference type="AlphaFoldDB" id="A0A5M3MXV9"/>
<name>A0A5M3MXV9_CONPW</name>
<evidence type="ECO:0000313" key="3">
    <source>
        <dbReference type="Proteomes" id="UP000053558"/>
    </source>
</evidence>
<proteinExistence type="predicted"/>
<comment type="caution">
    <text evidence="2">The sequence shown here is derived from an EMBL/GenBank/DDBJ whole genome shotgun (WGS) entry which is preliminary data.</text>
</comment>
<feature type="region of interest" description="Disordered" evidence="1">
    <location>
        <begin position="269"/>
        <end position="325"/>
    </location>
</feature>
<dbReference type="EMBL" id="JH711575">
    <property type="protein sequence ID" value="EIW83614.1"/>
    <property type="molecule type" value="Genomic_DNA"/>
</dbReference>
<accession>A0A5M3MXV9</accession>
<gene>
    <name evidence="2" type="ORF">CONPUDRAFT_150690</name>
</gene>
<feature type="compositionally biased region" description="Basic and acidic residues" evidence="1">
    <location>
        <begin position="281"/>
        <end position="297"/>
    </location>
</feature>
<feature type="region of interest" description="Disordered" evidence="1">
    <location>
        <begin position="513"/>
        <end position="560"/>
    </location>
</feature>
<dbReference type="RefSeq" id="XP_007765573.1">
    <property type="nucleotide sequence ID" value="XM_007767383.1"/>
</dbReference>
<dbReference type="KEGG" id="cput:CONPUDRAFT_150690"/>
<keyword evidence="3" id="KW-1185">Reference proteome</keyword>
<organism evidence="2 3">
    <name type="scientific">Coniophora puteana (strain RWD-64-598)</name>
    <name type="common">Brown rot fungus</name>
    <dbReference type="NCBI Taxonomy" id="741705"/>
    <lineage>
        <taxon>Eukaryota</taxon>
        <taxon>Fungi</taxon>
        <taxon>Dikarya</taxon>
        <taxon>Basidiomycota</taxon>
        <taxon>Agaricomycotina</taxon>
        <taxon>Agaricomycetes</taxon>
        <taxon>Agaricomycetidae</taxon>
        <taxon>Boletales</taxon>
        <taxon>Coniophorineae</taxon>
        <taxon>Coniophoraceae</taxon>
        <taxon>Coniophora</taxon>
    </lineage>
</organism>
<feature type="compositionally biased region" description="Basic residues" evidence="1">
    <location>
        <begin position="514"/>
        <end position="523"/>
    </location>
</feature>
<reference evidence="3" key="1">
    <citation type="journal article" date="2012" name="Science">
        <title>The Paleozoic origin of enzymatic lignin decomposition reconstructed from 31 fungal genomes.</title>
        <authorList>
            <person name="Floudas D."/>
            <person name="Binder M."/>
            <person name="Riley R."/>
            <person name="Barry K."/>
            <person name="Blanchette R.A."/>
            <person name="Henrissat B."/>
            <person name="Martinez A.T."/>
            <person name="Otillar R."/>
            <person name="Spatafora J.W."/>
            <person name="Yadav J.S."/>
            <person name="Aerts A."/>
            <person name="Benoit I."/>
            <person name="Boyd A."/>
            <person name="Carlson A."/>
            <person name="Copeland A."/>
            <person name="Coutinho P.M."/>
            <person name="de Vries R.P."/>
            <person name="Ferreira P."/>
            <person name="Findley K."/>
            <person name="Foster B."/>
            <person name="Gaskell J."/>
            <person name="Glotzer D."/>
            <person name="Gorecki P."/>
            <person name="Heitman J."/>
            <person name="Hesse C."/>
            <person name="Hori C."/>
            <person name="Igarashi K."/>
            <person name="Jurgens J.A."/>
            <person name="Kallen N."/>
            <person name="Kersten P."/>
            <person name="Kohler A."/>
            <person name="Kuees U."/>
            <person name="Kumar T.K.A."/>
            <person name="Kuo A."/>
            <person name="LaButti K."/>
            <person name="Larrondo L.F."/>
            <person name="Lindquist E."/>
            <person name="Ling A."/>
            <person name="Lombard V."/>
            <person name="Lucas S."/>
            <person name="Lundell T."/>
            <person name="Martin R."/>
            <person name="McLaughlin D.J."/>
            <person name="Morgenstern I."/>
            <person name="Morin E."/>
            <person name="Murat C."/>
            <person name="Nagy L.G."/>
            <person name="Nolan M."/>
            <person name="Ohm R.A."/>
            <person name="Patyshakuliyeva A."/>
            <person name="Rokas A."/>
            <person name="Ruiz-Duenas F.J."/>
            <person name="Sabat G."/>
            <person name="Salamov A."/>
            <person name="Samejima M."/>
            <person name="Schmutz J."/>
            <person name="Slot J.C."/>
            <person name="St John F."/>
            <person name="Stenlid J."/>
            <person name="Sun H."/>
            <person name="Sun S."/>
            <person name="Syed K."/>
            <person name="Tsang A."/>
            <person name="Wiebenga A."/>
            <person name="Young D."/>
            <person name="Pisabarro A."/>
            <person name="Eastwood D.C."/>
            <person name="Martin F."/>
            <person name="Cullen D."/>
            <person name="Grigoriev I.V."/>
            <person name="Hibbett D.S."/>
        </authorList>
    </citation>
    <scope>NUCLEOTIDE SEQUENCE [LARGE SCALE GENOMIC DNA]</scope>
    <source>
        <strain evidence="3">RWD-64-598 SS2</strain>
    </source>
</reference>
<sequence length="560" mass="62199">MAPAFSRGERPIQPYHAANTYLATPLSTAQLAASSQPRFLNFPYIQNTQHSPTQVEYASPQTLQQAHNASPNVISGTTGGFGVTYLPWDDHSSGPLIPLNPALDTEYSPTLVDSQLHHGFLGPYEANIPYQYTARAFPFDRGPMIEPAVVEASLGRVGLHHPVEHLSNDTLFEPGQSSVPDPCAVAHSHQVEAPNYFENGTRPTNNVVHGMSPSDLASSSSSSQAYCEPPRAPILPPRAVEDRENIPDIQMPASLLEIKLVEAHYEPNDTLESDGIGGSQKPDRSHAKSKNKEDLPTKRRSAVTRGKSSINHTEKGTRSAVKKASAQDAANATFARAGPPPEEAFCSAFSATACPPLSDDPPRWRLIEDERLQLMKERRQQLVEENIGRLTIAQLEATYRFRQQLGLSIEDDLDLNILNEGSMRETKRTVAFYVQMVLCCSEDNLLTVEEVCDVMRGIWCFKQRSAAGDNVWRRTVRCTLSENKEFGCLKLRKPRTNKEINLHFLDFSAGEGRRKARERKSKSLRGEETHKNSKDSAFAGRPVPSKLKSRFEPPYLSFNQ</sequence>
<feature type="region of interest" description="Disordered" evidence="1">
    <location>
        <begin position="201"/>
        <end position="239"/>
    </location>
</feature>
<evidence type="ECO:0000313" key="2">
    <source>
        <dbReference type="EMBL" id="EIW83614.1"/>
    </source>
</evidence>
<evidence type="ECO:0000256" key="1">
    <source>
        <dbReference type="SAM" id="MobiDB-lite"/>
    </source>
</evidence>